<evidence type="ECO:0000313" key="1">
    <source>
        <dbReference type="EMBL" id="KAI3791442.1"/>
    </source>
</evidence>
<name>A0ACB9H913_CICIN</name>
<protein>
    <submittedName>
        <fullName evidence="1">Uncharacterized protein</fullName>
    </submittedName>
</protein>
<evidence type="ECO:0000313" key="2">
    <source>
        <dbReference type="Proteomes" id="UP001055811"/>
    </source>
</evidence>
<organism evidence="1 2">
    <name type="scientific">Cichorium intybus</name>
    <name type="common">Chicory</name>
    <dbReference type="NCBI Taxonomy" id="13427"/>
    <lineage>
        <taxon>Eukaryota</taxon>
        <taxon>Viridiplantae</taxon>
        <taxon>Streptophyta</taxon>
        <taxon>Embryophyta</taxon>
        <taxon>Tracheophyta</taxon>
        <taxon>Spermatophyta</taxon>
        <taxon>Magnoliopsida</taxon>
        <taxon>eudicotyledons</taxon>
        <taxon>Gunneridae</taxon>
        <taxon>Pentapetalae</taxon>
        <taxon>asterids</taxon>
        <taxon>campanulids</taxon>
        <taxon>Asterales</taxon>
        <taxon>Asteraceae</taxon>
        <taxon>Cichorioideae</taxon>
        <taxon>Cichorieae</taxon>
        <taxon>Cichoriinae</taxon>
        <taxon>Cichorium</taxon>
    </lineage>
</organism>
<accession>A0ACB9H913</accession>
<dbReference type="EMBL" id="CM042009">
    <property type="protein sequence ID" value="KAI3791442.1"/>
    <property type="molecule type" value="Genomic_DNA"/>
</dbReference>
<proteinExistence type="predicted"/>
<sequence length="75" mass="8186">MVVESIKFSLLNVFNHILVVPYFALILFSSFQDKGKVPRCSLGGAEPANLVRLGLIASLIFVSGFVLVKLVKCFA</sequence>
<gene>
    <name evidence="1" type="ORF">L2E82_05211</name>
</gene>
<comment type="caution">
    <text evidence="1">The sequence shown here is derived from an EMBL/GenBank/DDBJ whole genome shotgun (WGS) entry which is preliminary data.</text>
</comment>
<dbReference type="Proteomes" id="UP001055811">
    <property type="component" value="Linkage Group LG01"/>
</dbReference>
<reference evidence="2" key="1">
    <citation type="journal article" date="2022" name="Mol. Ecol. Resour.">
        <title>The genomes of chicory, endive, great burdock and yacon provide insights into Asteraceae palaeo-polyploidization history and plant inulin production.</title>
        <authorList>
            <person name="Fan W."/>
            <person name="Wang S."/>
            <person name="Wang H."/>
            <person name="Wang A."/>
            <person name="Jiang F."/>
            <person name="Liu H."/>
            <person name="Zhao H."/>
            <person name="Xu D."/>
            <person name="Zhang Y."/>
        </authorList>
    </citation>
    <scope>NUCLEOTIDE SEQUENCE [LARGE SCALE GENOMIC DNA]</scope>
    <source>
        <strain evidence="2">cv. Punajuju</strain>
    </source>
</reference>
<keyword evidence="2" id="KW-1185">Reference proteome</keyword>
<reference evidence="1 2" key="2">
    <citation type="journal article" date="2022" name="Mol. Ecol. Resour.">
        <title>The genomes of chicory, endive, great burdock and yacon provide insights into Asteraceae paleo-polyploidization history and plant inulin production.</title>
        <authorList>
            <person name="Fan W."/>
            <person name="Wang S."/>
            <person name="Wang H."/>
            <person name="Wang A."/>
            <person name="Jiang F."/>
            <person name="Liu H."/>
            <person name="Zhao H."/>
            <person name="Xu D."/>
            <person name="Zhang Y."/>
        </authorList>
    </citation>
    <scope>NUCLEOTIDE SEQUENCE [LARGE SCALE GENOMIC DNA]</scope>
    <source>
        <strain evidence="2">cv. Punajuju</strain>
        <tissue evidence="1">Leaves</tissue>
    </source>
</reference>